<dbReference type="EMBL" id="CP097357">
    <property type="protein sequence ID" value="UYV29871.1"/>
    <property type="molecule type" value="Genomic_DNA"/>
</dbReference>
<geneLocation type="plasmid" evidence="1 2">
    <name>pVP-16-VB00198-1</name>
</geneLocation>
<keyword evidence="1" id="KW-0614">Plasmid</keyword>
<proteinExistence type="predicted"/>
<name>A0AA46UQM4_VIBPH</name>
<gene>
    <name evidence="1" type="ORF">M5598_28215</name>
</gene>
<dbReference type="AlphaFoldDB" id="A0AA46UQM4"/>
<evidence type="ECO:0000313" key="1">
    <source>
        <dbReference type="EMBL" id="UYV29871.1"/>
    </source>
</evidence>
<dbReference type="Proteomes" id="UP001163036">
    <property type="component" value="Plasmid pVP-16-VB00198-1"/>
</dbReference>
<dbReference type="RefSeq" id="WP_264400223.1">
    <property type="nucleotide sequence ID" value="NZ_CP062152.1"/>
</dbReference>
<reference evidence="1" key="1">
    <citation type="submission" date="2022-05" db="EMBL/GenBank/DDBJ databases">
        <title>Megaplasmid of Vibrio parahaemolyticus.</title>
        <authorList>
            <person name="Strauch E."/>
            <person name="Borowiak M."/>
        </authorList>
    </citation>
    <scope>NUCLEOTIDE SEQUENCE</scope>
    <source>
        <strain evidence="1">16-VB00198</strain>
        <plasmid evidence="1">pVP-16-VB00198-1</plasmid>
    </source>
</reference>
<sequence length="336" mass="37799">MSTPLKSTKLILETVKTLSHIQQNHNQSTNPHERDFANSIEQLFKVLNLTDADINTPDGRLEHEKALFTYIVNDNIESNISTYEDRVNQHDIDKQKELRENIVHNVHKLNSVVPDINHLTASGLHAKFFDVIHGLDSENDQNKILHDFLHETTKFSVKSQPDYAQSPEDLSEIAKGALSVASWGNILLEHNLPLRSSLNHLQASGSYSNGQSRIFYGSDVFATLLVDLKGKNEDYSGMGYITGIVEHGLESDEKLLSLKELSGLNIRISSDIPKPESSDAFAVAKAMNQLADKHPSIEPVSRMVKEYNNILATSMTGYKRYYGRDYEQYMDTSPSI</sequence>
<accession>A0AA46UQM4</accession>
<organism evidence="1 2">
    <name type="scientific">Vibrio parahaemolyticus</name>
    <dbReference type="NCBI Taxonomy" id="670"/>
    <lineage>
        <taxon>Bacteria</taxon>
        <taxon>Pseudomonadati</taxon>
        <taxon>Pseudomonadota</taxon>
        <taxon>Gammaproteobacteria</taxon>
        <taxon>Vibrionales</taxon>
        <taxon>Vibrionaceae</taxon>
        <taxon>Vibrio</taxon>
    </lineage>
</organism>
<protein>
    <submittedName>
        <fullName evidence="1">Uncharacterized protein</fullName>
    </submittedName>
</protein>
<evidence type="ECO:0000313" key="2">
    <source>
        <dbReference type="Proteomes" id="UP001163036"/>
    </source>
</evidence>